<proteinExistence type="predicted"/>
<dbReference type="Gene3D" id="1.10.10.10">
    <property type="entry name" value="Winged helix-like DNA-binding domain superfamily/Winged helix DNA-binding domain"/>
    <property type="match status" value="1"/>
</dbReference>
<name>A0A2S9QPY7_9MICO</name>
<dbReference type="GO" id="GO:0003700">
    <property type="term" value="F:DNA-binding transcription factor activity"/>
    <property type="evidence" value="ECO:0007669"/>
    <property type="project" value="InterPro"/>
</dbReference>
<feature type="domain" description="HTH gntR-type" evidence="5">
    <location>
        <begin position="1"/>
        <end position="54"/>
    </location>
</feature>
<comment type="caution">
    <text evidence="6">The sequence shown here is derived from an EMBL/GenBank/DDBJ whole genome shotgun (WGS) entry which is preliminary data.</text>
</comment>
<dbReference type="CDD" id="cd07377">
    <property type="entry name" value="WHTH_GntR"/>
    <property type="match status" value="1"/>
</dbReference>
<evidence type="ECO:0000256" key="4">
    <source>
        <dbReference type="ARBA" id="ARBA00023163"/>
    </source>
</evidence>
<dbReference type="PROSITE" id="PS50949">
    <property type="entry name" value="HTH_GNTR"/>
    <property type="match status" value="1"/>
</dbReference>
<dbReference type="Proteomes" id="UP000238650">
    <property type="component" value="Unassembled WGS sequence"/>
</dbReference>
<dbReference type="SMART" id="SM00345">
    <property type="entry name" value="HTH_GNTR"/>
    <property type="match status" value="1"/>
</dbReference>
<gene>
    <name evidence="6" type="ORF">B4915_05540</name>
</gene>
<dbReference type="SUPFAM" id="SSF46785">
    <property type="entry name" value="Winged helix' DNA-binding domain"/>
    <property type="match status" value="1"/>
</dbReference>
<keyword evidence="7" id="KW-1185">Reference proteome</keyword>
<protein>
    <submittedName>
        <fullName evidence="6">GntR family transcriptional regulator</fullName>
    </submittedName>
</protein>
<dbReference type="GO" id="GO:0003677">
    <property type="term" value="F:DNA binding"/>
    <property type="evidence" value="ECO:0007669"/>
    <property type="project" value="UniProtKB-KW"/>
</dbReference>
<keyword evidence="3" id="KW-0238">DNA-binding</keyword>
<dbReference type="InterPro" id="IPR000524">
    <property type="entry name" value="Tscrpt_reg_HTH_GntR"/>
</dbReference>
<dbReference type="InterPro" id="IPR036388">
    <property type="entry name" value="WH-like_DNA-bd_sf"/>
</dbReference>
<evidence type="ECO:0000313" key="6">
    <source>
        <dbReference type="EMBL" id="PRI11648.1"/>
    </source>
</evidence>
<reference evidence="6 7" key="1">
    <citation type="journal article" date="2017" name="New Microbes New Infect">
        <title>Genome sequence of 'Leucobacter massiliensis' sp. nov. isolated from human pharynx after travel to the 2014 Hajj.</title>
        <authorList>
            <person name="Leangapichart T."/>
            <person name="Gautret P."/>
            <person name="Nguyen T.T."/>
            <person name="Armstrong N."/>
            <person name="Rolain J.M."/>
        </authorList>
    </citation>
    <scope>NUCLEOTIDE SEQUENCE [LARGE SCALE GENOMIC DNA]</scope>
    <source>
        <strain evidence="6 7">122RC15</strain>
    </source>
</reference>
<dbReference type="AlphaFoldDB" id="A0A2S9QPY7"/>
<evidence type="ECO:0000259" key="5">
    <source>
        <dbReference type="PROSITE" id="PS50949"/>
    </source>
</evidence>
<evidence type="ECO:0000256" key="3">
    <source>
        <dbReference type="ARBA" id="ARBA00023125"/>
    </source>
</evidence>
<dbReference type="InterPro" id="IPR036390">
    <property type="entry name" value="WH_DNA-bd_sf"/>
</dbReference>
<evidence type="ECO:0000313" key="7">
    <source>
        <dbReference type="Proteomes" id="UP000238650"/>
    </source>
</evidence>
<keyword evidence="1" id="KW-0663">Pyridoxal phosphate</keyword>
<dbReference type="OrthoDB" id="4307011at2"/>
<dbReference type="PANTHER" id="PTHR46577">
    <property type="entry name" value="HTH-TYPE TRANSCRIPTIONAL REGULATORY PROTEIN GABR"/>
    <property type="match status" value="1"/>
</dbReference>
<dbReference type="PANTHER" id="PTHR46577:SF1">
    <property type="entry name" value="HTH-TYPE TRANSCRIPTIONAL REGULATORY PROTEIN GABR"/>
    <property type="match status" value="1"/>
</dbReference>
<keyword evidence="4" id="KW-0804">Transcription</keyword>
<evidence type="ECO:0000256" key="2">
    <source>
        <dbReference type="ARBA" id="ARBA00023015"/>
    </source>
</evidence>
<dbReference type="Pfam" id="PF00392">
    <property type="entry name" value="GntR"/>
    <property type="match status" value="1"/>
</dbReference>
<accession>A0A2S9QPY7</accession>
<keyword evidence="2" id="KW-0805">Transcription regulation</keyword>
<organism evidence="6 7">
    <name type="scientific">Leucobacter massiliensis</name>
    <dbReference type="NCBI Taxonomy" id="1686285"/>
    <lineage>
        <taxon>Bacteria</taxon>
        <taxon>Bacillati</taxon>
        <taxon>Actinomycetota</taxon>
        <taxon>Actinomycetes</taxon>
        <taxon>Micrococcales</taxon>
        <taxon>Microbacteriaceae</taxon>
        <taxon>Leucobacter</taxon>
    </lineage>
</organism>
<dbReference type="InterPro" id="IPR051446">
    <property type="entry name" value="HTH_trans_reg/aminotransferase"/>
</dbReference>
<dbReference type="EMBL" id="MWZD01000015">
    <property type="protein sequence ID" value="PRI11648.1"/>
    <property type="molecule type" value="Genomic_DNA"/>
</dbReference>
<evidence type="ECO:0000256" key="1">
    <source>
        <dbReference type="ARBA" id="ARBA00022898"/>
    </source>
</evidence>
<sequence length="94" mass="9915">MRRELPAGEKLPPVRALAAQLGLAPNTVARAYRELEAEGYVETRGRGGTVVAPVAAVDSESAQRGAELAAAYVRGMRELGFGPEAIVGEVRRAL</sequence>